<dbReference type="Pfam" id="PF02770">
    <property type="entry name" value="Acyl-CoA_dh_M"/>
    <property type="match status" value="1"/>
</dbReference>
<comment type="caution">
    <text evidence="19">The sequence shown here is derived from an EMBL/GenBank/DDBJ whole genome shotgun (WGS) entry which is preliminary data.</text>
</comment>
<feature type="domain" description="Acyl-CoA dehydrogenase C-terminal bacterial-type" evidence="18">
    <location>
        <begin position="516"/>
        <end position="801"/>
    </location>
</feature>
<dbReference type="AlphaFoldDB" id="A0A2V1H0G3"/>
<sequence length="834" mass="92131">MGNYLDVIIAVLAFWTLGFLRAPLIAWTVAAAVALVWFVEFFTLGGFLCWAAFAAIAVVFNMESIRQNLVTQPILEAFRKVLPPMSETEREALEAGDVWWEGEMFAGSPDWNKLLKMPAAKLNEEEQAFVDNQVATVCEMIDDWTTVHEDADLSPEVWDYLKKERFFGMVISKKYGGLGFSAIAHSEVVMRIATRSLSAAVNTMVPNSLGPGELLHHYGTDEQKQRWLPGLACGDEIPCFALTSPEAGSDAGSIPDAGVITKGQFEGKEVLGMRLNWDKHYITLAPVATVLGLAFKLYDPDGLLGDKKDLGITCALIPTNHPGIECGKRHFPLNQAFMNGTTYGKDVFIPLDWIIGGPEMAGQGWRMLVECLSIGRSISLPALATANGKLAYRTTGAYSRVRKQFGTSIGYFEGVEEQLAMIATNAYKLDACRRMTANAVDLGVRPSVPSAIAKYHMTEMGREVANAAMDVHGGKGIQLGPKNYLGRAYEGVPVSITVEGANILTRNLMIFGQGAIRCHPYVFPEMEAARETDPEKALSRFDKLLWAHVGFGANNFFRALTFGLTGGRLFIKSPVSGPMAHYYRQFTRMSSALALTADVAMGMLGGELKRKERLSARLADVLSYLYIGSTVLKYYEDNGRQKDELDTARYSLDDLLYKTQVAFDDFFDNFGNPAVSLVLKRAIFPYGRSYRPASDALAHKMVKPMLQPCALRDRISSGAHISPSETDGAGQVEIAFQKLQKAEPLEIKLRKAQKKGKVNPALSVEDQIQQAVEVEVFSQLEADILLDYEKIRREVVRVDEFDHCELARNNKNKIADNCQKKAKVKVAKAEKKSA</sequence>
<evidence type="ECO:0000256" key="13">
    <source>
        <dbReference type="ARBA" id="ARBA00049247"/>
    </source>
</evidence>
<dbReference type="Gene3D" id="1.20.140.10">
    <property type="entry name" value="Butyryl-CoA Dehydrogenase, subunit A, domain 3"/>
    <property type="match status" value="1"/>
</dbReference>
<feature type="transmembrane region" description="Helical" evidence="14">
    <location>
        <begin position="35"/>
        <end position="60"/>
    </location>
</feature>
<keyword evidence="9" id="KW-0276">Fatty acid metabolism</keyword>
<evidence type="ECO:0000256" key="11">
    <source>
        <dbReference type="ARBA" id="ARBA00023098"/>
    </source>
</evidence>
<dbReference type="GO" id="GO:0005737">
    <property type="term" value="C:cytoplasm"/>
    <property type="evidence" value="ECO:0007669"/>
    <property type="project" value="TreeGrafter"/>
</dbReference>
<dbReference type="GO" id="GO:0050660">
    <property type="term" value="F:flavin adenine dinucleotide binding"/>
    <property type="evidence" value="ECO:0007669"/>
    <property type="project" value="InterPro"/>
</dbReference>
<feature type="domain" description="Acyl-CoA oxidase/dehydrogenase middle" evidence="16">
    <location>
        <begin position="239"/>
        <end position="329"/>
    </location>
</feature>
<dbReference type="InterPro" id="IPR046373">
    <property type="entry name" value="Acyl-CoA_Oxase/DH_mid-dom_sf"/>
</dbReference>
<dbReference type="EC" id="1.3.8.7" evidence="4"/>
<dbReference type="InterPro" id="IPR009075">
    <property type="entry name" value="AcylCo_DH/oxidase_C"/>
</dbReference>
<reference evidence="19 20" key="1">
    <citation type="submission" date="2018-04" db="EMBL/GenBank/DDBJ databases">
        <title>Thalassorhabdus spongiae gen. nov., sp. nov., isolated from a marine sponge in South-West Iceland.</title>
        <authorList>
            <person name="Knobloch S."/>
            <person name="Daussin A."/>
            <person name="Johannsson R."/>
            <person name="Marteinsson V.T."/>
        </authorList>
    </citation>
    <scope>NUCLEOTIDE SEQUENCE [LARGE SCALE GENOMIC DNA]</scope>
    <source>
        <strain evidence="19 20">Hp12</strain>
    </source>
</reference>
<dbReference type="RefSeq" id="WP_116687174.1">
    <property type="nucleotide sequence ID" value="NZ_CAWNYD010000004.1"/>
</dbReference>
<dbReference type="EMBL" id="QDDL01000004">
    <property type="protein sequence ID" value="PVZ68789.1"/>
    <property type="molecule type" value="Genomic_DNA"/>
</dbReference>
<feature type="domain" description="Acyl-CoA dehydrogenase/oxidase N-terminal" evidence="17">
    <location>
        <begin position="124"/>
        <end position="234"/>
    </location>
</feature>
<gene>
    <name evidence="19" type="primary">fadE</name>
    <name evidence="19" type="ORF">DC094_11060</name>
</gene>
<dbReference type="NCBIfam" id="NF007000">
    <property type="entry name" value="PRK09463.1"/>
    <property type="match status" value="1"/>
</dbReference>
<keyword evidence="14" id="KW-1133">Transmembrane helix</keyword>
<comment type="catalytic activity">
    <reaction evidence="12">
        <text>a medium-chain 2,3-saturated fatty acyl-CoA + oxidized [electron-transfer flavoprotein] + H(+) = a medium-chain (2E)-enoyl-CoA + reduced [electron-transfer flavoprotein]</text>
        <dbReference type="Rhea" id="RHEA:14477"/>
        <dbReference type="Rhea" id="RHEA-COMP:10685"/>
        <dbReference type="Rhea" id="RHEA-COMP:10686"/>
        <dbReference type="ChEBI" id="CHEBI:15378"/>
        <dbReference type="ChEBI" id="CHEBI:57692"/>
        <dbReference type="ChEBI" id="CHEBI:58307"/>
        <dbReference type="ChEBI" id="CHEBI:83723"/>
        <dbReference type="ChEBI" id="CHEBI:83726"/>
        <dbReference type="EC" id="1.3.8.7"/>
    </reaction>
</comment>
<organism evidence="19 20">
    <name type="scientific">Pelagibaculum spongiae</name>
    <dbReference type="NCBI Taxonomy" id="2080658"/>
    <lineage>
        <taxon>Bacteria</taxon>
        <taxon>Pseudomonadati</taxon>
        <taxon>Pseudomonadota</taxon>
        <taxon>Gammaproteobacteria</taxon>
        <taxon>Oceanospirillales</taxon>
        <taxon>Pelagibaculum</taxon>
    </lineage>
</organism>
<dbReference type="InterPro" id="IPR050741">
    <property type="entry name" value="Acyl-CoA_dehydrogenase"/>
</dbReference>
<keyword evidence="10" id="KW-0560">Oxidoreductase</keyword>
<evidence type="ECO:0000256" key="14">
    <source>
        <dbReference type="SAM" id="Phobius"/>
    </source>
</evidence>
<dbReference type="CDD" id="cd00567">
    <property type="entry name" value="ACAD"/>
    <property type="match status" value="1"/>
</dbReference>
<feature type="transmembrane region" description="Helical" evidence="14">
    <location>
        <begin position="7"/>
        <end position="29"/>
    </location>
</feature>
<evidence type="ECO:0000256" key="9">
    <source>
        <dbReference type="ARBA" id="ARBA00022832"/>
    </source>
</evidence>
<dbReference type="FunFam" id="2.40.110.10:FF:000010">
    <property type="entry name" value="Acyl-CoA dehydrogenase"/>
    <property type="match status" value="1"/>
</dbReference>
<dbReference type="Gene3D" id="2.40.110.10">
    <property type="entry name" value="Butyryl-CoA Dehydrogenase, subunit A, domain 2"/>
    <property type="match status" value="1"/>
</dbReference>
<dbReference type="UniPathway" id="UPA00659"/>
<dbReference type="PANTHER" id="PTHR48083:SF33">
    <property type="entry name" value="ACYL-COENZYME A DEHYDROGENASE"/>
    <property type="match status" value="1"/>
</dbReference>
<dbReference type="Pfam" id="PF02771">
    <property type="entry name" value="Acyl-CoA_dh_N"/>
    <property type="match status" value="1"/>
</dbReference>
<evidence type="ECO:0000256" key="12">
    <source>
        <dbReference type="ARBA" id="ARBA00047882"/>
    </source>
</evidence>
<accession>A0A2V1H0G3</accession>
<evidence type="ECO:0000256" key="2">
    <source>
        <dbReference type="ARBA" id="ARBA00005005"/>
    </source>
</evidence>
<feature type="domain" description="Acyl-CoA dehydrogenase/oxidase C-terminal" evidence="15">
    <location>
        <begin position="362"/>
        <end position="508"/>
    </location>
</feature>
<evidence type="ECO:0000259" key="17">
    <source>
        <dbReference type="Pfam" id="PF02771"/>
    </source>
</evidence>
<evidence type="ECO:0000256" key="3">
    <source>
        <dbReference type="ARBA" id="ARBA00009347"/>
    </source>
</evidence>
<protein>
    <recommendedName>
        <fullName evidence="6">Acyl-coenzyme A dehydrogenase</fullName>
        <ecNumber evidence="4">1.3.8.7</ecNumber>
        <ecNumber evidence="5">1.3.8.8</ecNumber>
    </recommendedName>
</protein>
<evidence type="ECO:0000259" key="18">
    <source>
        <dbReference type="Pfam" id="PF09317"/>
    </source>
</evidence>
<dbReference type="SUPFAM" id="SSF56645">
    <property type="entry name" value="Acyl-CoA dehydrogenase NM domain-like"/>
    <property type="match status" value="1"/>
</dbReference>
<dbReference type="InterPro" id="IPR037069">
    <property type="entry name" value="AcylCoA_DH/ox_N_sf"/>
</dbReference>
<dbReference type="InterPro" id="IPR013786">
    <property type="entry name" value="AcylCoA_DH/ox_N"/>
</dbReference>
<dbReference type="GO" id="GO:0004466">
    <property type="term" value="F:long-chain fatty acyl-CoA dehydrogenase activity"/>
    <property type="evidence" value="ECO:0007669"/>
    <property type="project" value="UniProtKB-EC"/>
</dbReference>
<name>A0A2V1H0G3_9GAMM</name>
<dbReference type="PANTHER" id="PTHR48083">
    <property type="entry name" value="MEDIUM-CHAIN SPECIFIC ACYL-COA DEHYDROGENASE, MITOCHONDRIAL-RELATED"/>
    <property type="match status" value="1"/>
</dbReference>
<dbReference type="Pfam" id="PF09317">
    <property type="entry name" value="ACDH_C"/>
    <property type="match status" value="1"/>
</dbReference>
<evidence type="ECO:0000313" key="20">
    <source>
        <dbReference type="Proteomes" id="UP000244906"/>
    </source>
</evidence>
<dbReference type="InterPro" id="IPR006091">
    <property type="entry name" value="Acyl-CoA_Oxase/DH_mid-dom"/>
</dbReference>
<dbReference type="InterPro" id="IPR036250">
    <property type="entry name" value="AcylCo_DH-like_C"/>
</dbReference>
<evidence type="ECO:0000259" key="15">
    <source>
        <dbReference type="Pfam" id="PF00441"/>
    </source>
</evidence>
<dbReference type="SUPFAM" id="SSF47203">
    <property type="entry name" value="Acyl-CoA dehydrogenase C-terminal domain-like"/>
    <property type="match status" value="1"/>
</dbReference>
<evidence type="ECO:0000313" key="19">
    <source>
        <dbReference type="EMBL" id="PVZ68789.1"/>
    </source>
</evidence>
<dbReference type="Proteomes" id="UP000244906">
    <property type="component" value="Unassembled WGS sequence"/>
</dbReference>
<keyword evidence="11" id="KW-0443">Lipid metabolism</keyword>
<evidence type="ECO:0000256" key="5">
    <source>
        <dbReference type="ARBA" id="ARBA00012040"/>
    </source>
</evidence>
<evidence type="ECO:0000259" key="16">
    <source>
        <dbReference type="Pfam" id="PF02770"/>
    </source>
</evidence>
<comment type="cofactor">
    <cofactor evidence="1">
        <name>FAD</name>
        <dbReference type="ChEBI" id="CHEBI:57692"/>
    </cofactor>
</comment>
<dbReference type="InterPro" id="IPR009100">
    <property type="entry name" value="AcylCoA_DH/oxidase_NM_dom_sf"/>
</dbReference>
<keyword evidence="8" id="KW-0274">FAD</keyword>
<dbReference type="EC" id="1.3.8.8" evidence="5"/>
<evidence type="ECO:0000256" key="8">
    <source>
        <dbReference type="ARBA" id="ARBA00022827"/>
    </source>
</evidence>
<evidence type="ECO:0000256" key="6">
    <source>
        <dbReference type="ARBA" id="ARBA00020144"/>
    </source>
</evidence>
<keyword evidence="20" id="KW-1185">Reference proteome</keyword>
<comment type="pathway">
    <text evidence="2">Lipid metabolism; fatty acid beta-oxidation.</text>
</comment>
<dbReference type="GO" id="GO:0033539">
    <property type="term" value="P:fatty acid beta-oxidation using acyl-CoA dehydrogenase"/>
    <property type="evidence" value="ECO:0007669"/>
    <property type="project" value="InterPro"/>
</dbReference>
<keyword evidence="14" id="KW-0472">Membrane</keyword>
<dbReference type="Gene3D" id="1.10.540.10">
    <property type="entry name" value="Acyl-CoA dehydrogenase/oxidase, N-terminal domain"/>
    <property type="match status" value="1"/>
</dbReference>
<comment type="catalytic activity">
    <reaction evidence="13">
        <text>a long-chain 2,3-saturated fatty acyl-CoA + oxidized [electron-transfer flavoprotein] + H(+) = a long-chain (2E)-enoyl-CoA + reduced [electron-transfer flavoprotein]</text>
        <dbReference type="Rhea" id="RHEA:17721"/>
        <dbReference type="Rhea" id="RHEA-COMP:10685"/>
        <dbReference type="Rhea" id="RHEA-COMP:10686"/>
        <dbReference type="ChEBI" id="CHEBI:15378"/>
        <dbReference type="ChEBI" id="CHEBI:57692"/>
        <dbReference type="ChEBI" id="CHEBI:58307"/>
        <dbReference type="ChEBI" id="CHEBI:83721"/>
        <dbReference type="ChEBI" id="CHEBI:83727"/>
        <dbReference type="EC" id="1.3.8.8"/>
    </reaction>
</comment>
<keyword evidence="7" id="KW-0285">Flavoprotein</keyword>
<dbReference type="FunFam" id="1.20.140.10:FF:000009">
    <property type="entry name" value="Acyl-CoA dehydrogenase"/>
    <property type="match status" value="1"/>
</dbReference>
<proteinExistence type="inferred from homology"/>
<evidence type="ECO:0000256" key="4">
    <source>
        <dbReference type="ARBA" id="ARBA00012033"/>
    </source>
</evidence>
<keyword evidence="14" id="KW-0812">Transmembrane</keyword>
<evidence type="ECO:0000256" key="7">
    <source>
        <dbReference type="ARBA" id="ARBA00022630"/>
    </source>
</evidence>
<comment type="similarity">
    <text evidence="3">Belongs to the acyl-CoA dehydrogenase family.</text>
</comment>
<dbReference type="GO" id="GO:0070991">
    <property type="term" value="F:medium-chain fatty acyl-CoA dehydrogenase activity"/>
    <property type="evidence" value="ECO:0007669"/>
    <property type="project" value="UniProtKB-EC"/>
</dbReference>
<dbReference type="InterPro" id="IPR015396">
    <property type="entry name" value="FadE_C"/>
</dbReference>
<dbReference type="Pfam" id="PF00441">
    <property type="entry name" value="Acyl-CoA_dh_1"/>
    <property type="match status" value="1"/>
</dbReference>
<evidence type="ECO:0000256" key="10">
    <source>
        <dbReference type="ARBA" id="ARBA00023002"/>
    </source>
</evidence>
<dbReference type="OrthoDB" id="9802447at2"/>
<dbReference type="FunFam" id="1.10.540.10:FF:000004">
    <property type="entry name" value="Acyl-CoA dehydrogenase"/>
    <property type="match status" value="1"/>
</dbReference>
<evidence type="ECO:0000256" key="1">
    <source>
        <dbReference type="ARBA" id="ARBA00001974"/>
    </source>
</evidence>
<dbReference type="NCBIfam" id="NF009586">
    <property type="entry name" value="PRK13026.1"/>
    <property type="match status" value="1"/>
</dbReference>